<feature type="compositionally biased region" description="Basic and acidic residues" evidence="1">
    <location>
        <begin position="235"/>
        <end position="247"/>
    </location>
</feature>
<comment type="caution">
    <text evidence="2">The sequence shown here is derived from an EMBL/GenBank/DDBJ whole genome shotgun (WGS) entry which is preliminary data.</text>
</comment>
<feature type="compositionally biased region" description="Basic and acidic residues" evidence="1">
    <location>
        <begin position="542"/>
        <end position="558"/>
    </location>
</feature>
<feature type="region of interest" description="Disordered" evidence="1">
    <location>
        <begin position="1"/>
        <end position="90"/>
    </location>
</feature>
<proteinExistence type="predicted"/>
<feature type="region of interest" description="Disordered" evidence="1">
    <location>
        <begin position="115"/>
        <end position="140"/>
    </location>
</feature>
<dbReference type="Proteomes" id="UP000266841">
    <property type="component" value="Unassembled WGS sequence"/>
</dbReference>
<keyword evidence="3" id="KW-1185">Reference proteome</keyword>
<name>K0S7J5_THAOC</name>
<feature type="compositionally biased region" description="Basic and acidic residues" evidence="1">
    <location>
        <begin position="343"/>
        <end position="366"/>
    </location>
</feature>
<sequence length="589" mass="65226">MMPSSLSSPRPRRSQGEGSAVSGSTPGRSPLSAIGNSAFTPPRSDGKENRLHLGTPASVRPSVADDADADGGDGGGGDDDSLAPDQLRREVQGEYADLTVCDLVGWFEEIEKHNERASRANQSAEDDISVMSDTSVDTKDDAHEIPVFPVLESCRAAAGKIDAAVDGAARNWMRMSDRRRAEIAQRPASVRVDDVARAARRKRKRGSGSGSSGDRADGDESGDEDEDGEENDLQLGERAEMSWEERAHGTDWSDYTGSIKLMFKPWSRRSKRGYGDLRIPKQIINAIQSDENCSDICMLLCAKATTRWNKLTRREQDLVNMLLKAMRGLDKYNALIDKAKRSERLSKERSERKEEARKARERERRQNPLTSSVLDPRARAEASAAQQSLGATKPRNRPLYSMPSMPSQLNDRKAREADDRMESQFAKTSIQYIYPEVDTSQWARKNMMLVTVNGTSTPPRNTGPMKQRNIVNDPNRAVARVTAFVPMGGANAVASVVEDILKTGDFDDIVRRRVDEMEQELESALNPLEVVNSADIVPRQKEMREKRAVAEKPKSREDIDADSNIGANTAVTSTDDLRDMLISMGQWQS</sequence>
<protein>
    <submittedName>
        <fullName evidence="2">Uncharacterized protein</fullName>
    </submittedName>
</protein>
<evidence type="ECO:0000256" key="1">
    <source>
        <dbReference type="SAM" id="MobiDB-lite"/>
    </source>
</evidence>
<dbReference type="AlphaFoldDB" id="K0S7J5"/>
<evidence type="ECO:0000313" key="2">
    <source>
        <dbReference type="EMBL" id="EJK60909.1"/>
    </source>
</evidence>
<accession>K0S7J5</accession>
<feature type="region of interest" description="Disordered" evidence="1">
    <location>
        <begin position="343"/>
        <end position="413"/>
    </location>
</feature>
<evidence type="ECO:0000313" key="3">
    <source>
        <dbReference type="Proteomes" id="UP000266841"/>
    </source>
</evidence>
<gene>
    <name evidence="2" type="ORF">THAOC_18676</name>
</gene>
<feature type="region of interest" description="Disordered" evidence="1">
    <location>
        <begin position="542"/>
        <end position="567"/>
    </location>
</feature>
<dbReference type="EMBL" id="AGNL01020588">
    <property type="protein sequence ID" value="EJK60909.1"/>
    <property type="molecule type" value="Genomic_DNA"/>
</dbReference>
<feature type="compositionally biased region" description="Acidic residues" evidence="1">
    <location>
        <begin position="217"/>
        <end position="232"/>
    </location>
</feature>
<reference evidence="2 3" key="1">
    <citation type="journal article" date="2012" name="Genome Biol.">
        <title>Genome and low-iron response of an oceanic diatom adapted to chronic iron limitation.</title>
        <authorList>
            <person name="Lommer M."/>
            <person name="Specht M."/>
            <person name="Roy A.S."/>
            <person name="Kraemer L."/>
            <person name="Andreson R."/>
            <person name="Gutowska M.A."/>
            <person name="Wolf J."/>
            <person name="Bergner S.V."/>
            <person name="Schilhabel M.B."/>
            <person name="Klostermeier U.C."/>
            <person name="Beiko R.G."/>
            <person name="Rosenstiel P."/>
            <person name="Hippler M."/>
            <person name="Laroche J."/>
        </authorList>
    </citation>
    <scope>NUCLEOTIDE SEQUENCE [LARGE SCALE GENOMIC DNA]</scope>
    <source>
        <strain evidence="2 3">CCMP1005</strain>
    </source>
</reference>
<feature type="compositionally biased region" description="Acidic residues" evidence="1">
    <location>
        <begin position="65"/>
        <end position="82"/>
    </location>
</feature>
<organism evidence="2 3">
    <name type="scientific">Thalassiosira oceanica</name>
    <name type="common">Marine diatom</name>
    <dbReference type="NCBI Taxonomy" id="159749"/>
    <lineage>
        <taxon>Eukaryota</taxon>
        <taxon>Sar</taxon>
        <taxon>Stramenopiles</taxon>
        <taxon>Ochrophyta</taxon>
        <taxon>Bacillariophyta</taxon>
        <taxon>Coscinodiscophyceae</taxon>
        <taxon>Thalassiosirophycidae</taxon>
        <taxon>Thalassiosirales</taxon>
        <taxon>Thalassiosiraceae</taxon>
        <taxon>Thalassiosira</taxon>
    </lineage>
</organism>
<feature type="region of interest" description="Disordered" evidence="1">
    <location>
        <begin position="184"/>
        <end position="247"/>
    </location>
</feature>